<protein>
    <submittedName>
        <fullName evidence="10">Inner-membrane translocator</fullName>
    </submittedName>
</protein>
<evidence type="ECO:0000256" key="1">
    <source>
        <dbReference type="ARBA" id="ARBA00004651"/>
    </source>
</evidence>
<keyword evidence="7 9" id="KW-0472">Membrane</keyword>
<feature type="transmembrane region" description="Helical" evidence="9">
    <location>
        <begin position="232"/>
        <end position="258"/>
    </location>
</feature>
<comment type="subcellular location">
    <subcellularLocation>
        <location evidence="1">Cell membrane</location>
        <topology evidence="1">Multi-pass membrane protein</topology>
    </subcellularLocation>
</comment>
<dbReference type="GO" id="GO:0005886">
    <property type="term" value="C:plasma membrane"/>
    <property type="evidence" value="ECO:0007669"/>
    <property type="project" value="UniProtKB-SubCell"/>
</dbReference>
<evidence type="ECO:0000313" key="11">
    <source>
        <dbReference type="Proteomes" id="UP000006762"/>
    </source>
</evidence>
<evidence type="ECO:0000256" key="6">
    <source>
        <dbReference type="ARBA" id="ARBA00022989"/>
    </source>
</evidence>
<dbReference type="InterPro" id="IPR001851">
    <property type="entry name" value="ABC_transp_permease"/>
</dbReference>
<dbReference type="GO" id="GO:0006865">
    <property type="term" value="P:amino acid transport"/>
    <property type="evidence" value="ECO:0007669"/>
    <property type="project" value="UniProtKB-KW"/>
</dbReference>
<organism evidence="10 11">
    <name type="scientific">Celeribacter baekdonensis B30</name>
    <dbReference type="NCBI Taxonomy" id="1208323"/>
    <lineage>
        <taxon>Bacteria</taxon>
        <taxon>Pseudomonadati</taxon>
        <taxon>Pseudomonadota</taxon>
        <taxon>Alphaproteobacteria</taxon>
        <taxon>Rhodobacterales</taxon>
        <taxon>Roseobacteraceae</taxon>
        <taxon>Celeribacter</taxon>
    </lineage>
</organism>
<dbReference type="CDD" id="cd06582">
    <property type="entry name" value="TM_PBP1_LivH_like"/>
    <property type="match status" value="1"/>
</dbReference>
<feature type="transmembrane region" description="Helical" evidence="9">
    <location>
        <begin position="146"/>
        <end position="170"/>
    </location>
</feature>
<dbReference type="STRING" id="1208323.B30_10750"/>
<evidence type="ECO:0000256" key="9">
    <source>
        <dbReference type="SAM" id="Phobius"/>
    </source>
</evidence>
<comment type="similarity">
    <text evidence="8">Belongs to the binding-protein-dependent transport system permease family. LivHM subfamily.</text>
</comment>
<keyword evidence="4 9" id="KW-0812">Transmembrane</keyword>
<feature type="transmembrane region" description="Helical" evidence="9">
    <location>
        <begin position="199"/>
        <end position="220"/>
    </location>
</feature>
<keyword evidence="5" id="KW-0029">Amino-acid transport</keyword>
<accession>K2J8T9</accession>
<feature type="transmembrane region" description="Helical" evidence="9">
    <location>
        <begin position="17"/>
        <end position="40"/>
    </location>
</feature>
<evidence type="ECO:0000256" key="2">
    <source>
        <dbReference type="ARBA" id="ARBA00022448"/>
    </source>
</evidence>
<dbReference type="Proteomes" id="UP000006762">
    <property type="component" value="Unassembled WGS sequence"/>
</dbReference>
<dbReference type="AlphaFoldDB" id="K2J8T9"/>
<evidence type="ECO:0000256" key="8">
    <source>
        <dbReference type="ARBA" id="ARBA00037998"/>
    </source>
</evidence>
<keyword evidence="6 9" id="KW-1133">Transmembrane helix</keyword>
<dbReference type="InterPro" id="IPR052157">
    <property type="entry name" value="BCAA_transport_permease"/>
</dbReference>
<keyword evidence="11" id="KW-1185">Reference proteome</keyword>
<keyword evidence="2" id="KW-0813">Transport</keyword>
<proteinExistence type="inferred from homology"/>
<gene>
    <name evidence="10" type="ORF">B30_10750</name>
</gene>
<name>K2J8T9_9RHOB</name>
<dbReference type="PANTHER" id="PTHR11795">
    <property type="entry name" value="BRANCHED-CHAIN AMINO ACID TRANSPORT SYSTEM PERMEASE PROTEIN LIVH"/>
    <property type="match status" value="1"/>
</dbReference>
<reference evidence="10 11" key="1">
    <citation type="submission" date="2012-09" db="EMBL/GenBank/DDBJ databases">
        <title>Celeribacter baekdonensis B30 Genome Sequencing.</title>
        <authorList>
            <person name="Wang W."/>
        </authorList>
    </citation>
    <scope>NUCLEOTIDE SEQUENCE [LARGE SCALE GENOMIC DNA]</scope>
    <source>
        <strain evidence="10 11">B30</strain>
    </source>
</reference>
<dbReference type="GO" id="GO:0022857">
    <property type="term" value="F:transmembrane transporter activity"/>
    <property type="evidence" value="ECO:0007669"/>
    <property type="project" value="InterPro"/>
</dbReference>
<dbReference type="Pfam" id="PF02653">
    <property type="entry name" value="BPD_transp_2"/>
    <property type="match status" value="1"/>
</dbReference>
<evidence type="ECO:0000256" key="3">
    <source>
        <dbReference type="ARBA" id="ARBA00022475"/>
    </source>
</evidence>
<dbReference type="PATRIC" id="fig|1208323.3.peg.2229"/>
<dbReference type="EMBL" id="AMRK01000005">
    <property type="protein sequence ID" value="EKE71237.1"/>
    <property type="molecule type" value="Genomic_DNA"/>
</dbReference>
<keyword evidence="3" id="KW-1003">Cell membrane</keyword>
<feature type="transmembrane region" description="Helical" evidence="9">
    <location>
        <begin position="270"/>
        <end position="287"/>
    </location>
</feature>
<feature type="transmembrane region" description="Helical" evidence="9">
    <location>
        <begin position="75"/>
        <end position="94"/>
    </location>
</feature>
<evidence type="ECO:0000256" key="5">
    <source>
        <dbReference type="ARBA" id="ARBA00022970"/>
    </source>
</evidence>
<sequence>MPSRRLILERLMQWLDAVIQGVLLGGMYAQYALGMALMFGVMRIVNIAHGDVMILLSLIAVSLAGVLPFGNLGLIVVIVPIAVVIGWILQKFILNKVVGADPLPSLIATFGLSIALQNFMLELWSADTRSLPNSDIASASFQIGSIYVGLLPVIVLITALVLTGGLDAVLRFSRFGRGLRAAAADTEAAAMTGVDPKRIYAIATAIAVGILGLAAVFAALRATVSPSDGSAQLIYAFEAVIIGGMGSVWGAFLGAMVLGVAQAIGLRIDPGLGILFGHLVFLAVLATRPEGIMARKK</sequence>
<evidence type="ECO:0000256" key="7">
    <source>
        <dbReference type="ARBA" id="ARBA00023136"/>
    </source>
</evidence>
<evidence type="ECO:0000256" key="4">
    <source>
        <dbReference type="ARBA" id="ARBA00022692"/>
    </source>
</evidence>
<evidence type="ECO:0000313" key="10">
    <source>
        <dbReference type="EMBL" id="EKE71237.1"/>
    </source>
</evidence>
<dbReference type="PANTHER" id="PTHR11795:SF445">
    <property type="entry name" value="AMINO ACID ABC TRANSPORTER PERMEASE PROTEIN"/>
    <property type="match status" value="1"/>
</dbReference>
<dbReference type="eggNOG" id="COG0559">
    <property type="taxonomic scope" value="Bacteria"/>
</dbReference>
<comment type="caution">
    <text evidence="10">The sequence shown here is derived from an EMBL/GenBank/DDBJ whole genome shotgun (WGS) entry which is preliminary data.</text>
</comment>